<dbReference type="PANTHER" id="PTHR10252:SF54">
    <property type="entry name" value="CHROMATIN ACCESSIBILITY COMPLEX PROTEIN 1"/>
    <property type="match status" value="1"/>
</dbReference>
<evidence type="ECO:0000313" key="5">
    <source>
        <dbReference type="EMBL" id="CAL8130586.1"/>
    </source>
</evidence>
<feature type="region of interest" description="Disordered" evidence="3">
    <location>
        <begin position="1"/>
        <end position="36"/>
    </location>
</feature>
<gene>
    <name evidence="5" type="ORF">ODALV1_LOCUS23795</name>
</gene>
<dbReference type="Gene3D" id="1.10.20.10">
    <property type="entry name" value="Histone, subunit A"/>
    <property type="match status" value="1"/>
</dbReference>
<dbReference type="EMBL" id="CAXLJM020000083">
    <property type="protein sequence ID" value="CAL8130586.1"/>
    <property type="molecule type" value="Genomic_DNA"/>
</dbReference>
<evidence type="ECO:0000256" key="3">
    <source>
        <dbReference type="SAM" id="MobiDB-lite"/>
    </source>
</evidence>
<evidence type="ECO:0000313" key="6">
    <source>
        <dbReference type="Proteomes" id="UP001642540"/>
    </source>
</evidence>
<sequence>MAADKSGSSKKNSAGPSNATSNNEEKTGGQSTRLRTDVVLPQSKVKVIMKSSPEIEVIGGDSVFLITKATELFIDHLTTAAYGTCKGNKSMQYKNLAEVVHKHQNMEFLRDIIPIKIPARLALQEMAKQTHIDNKELME</sequence>
<reference evidence="5 6" key="1">
    <citation type="submission" date="2024-08" db="EMBL/GenBank/DDBJ databases">
        <authorList>
            <person name="Cucini C."/>
            <person name="Frati F."/>
        </authorList>
    </citation>
    <scope>NUCLEOTIDE SEQUENCE [LARGE SCALE GENOMIC DNA]</scope>
</reference>
<keyword evidence="6" id="KW-1185">Reference proteome</keyword>
<protein>
    <recommendedName>
        <fullName evidence="4">Transcription factor CBF/NF-Y/archaeal histone domain-containing protein</fullName>
    </recommendedName>
</protein>
<organism evidence="5 6">
    <name type="scientific">Orchesella dallaii</name>
    <dbReference type="NCBI Taxonomy" id="48710"/>
    <lineage>
        <taxon>Eukaryota</taxon>
        <taxon>Metazoa</taxon>
        <taxon>Ecdysozoa</taxon>
        <taxon>Arthropoda</taxon>
        <taxon>Hexapoda</taxon>
        <taxon>Collembola</taxon>
        <taxon>Entomobryomorpha</taxon>
        <taxon>Entomobryoidea</taxon>
        <taxon>Orchesellidae</taxon>
        <taxon>Orchesellinae</taxon>
        <taxon>Orchesella</taxon>
    </lineage>
</organism>
<evidence type="ECO:0000259" key="4">
    <source>
        <dbReference type="Pfam" id="PF00808"/>
    </source>
</evidence>
<feature type="domain" description="Transcription factor CBF/NF-Y/archaeal histone" evidence="4">
    <location>
        <begin position="40"/>
        <end position="88"/>
    </location>
</feature>
<name>A0ABP1RM36_9HEXA</name>
<proteinExistence type="predicted"/>
<dbReference type="InterPro" id="IPR003958">
    <property type="entry name" value="CBFA_NFYB_domain"/>
</dbReference>
<keyword evidence="2" id="KW-0539">Nucleus</keyword>
<evidence type="ECO:0000256" key="2">
    <source>
        <dbReference type="ARBA" id="ARBA00023242"/>
    </source>
</evidence>
<dbReference type="SUPFAM" id="SSF47113">
    <property type="entry name" value="Histone-fold"/>
    <property type="match status" value="1"/>
</dbReference>
<evidence type="ECO:0000256" key="1">
    <source>
        <dbReference type="ARBA" id="ARBA00004123"/>
    </source>
</evidence>
<dbReference type="InterPro" id="IPR050568">
    <property type="entry name" value="Transcr_DNA_Rep_Reg"/>
</dbReference>
<accession>A0ABP1RM36</accession>
<dbReference type="PANTHER" id="PTHR10252">
    <property type="entry name" value="HISTONE-LIKE TRANSCRIPTION FACTOR CCAAT-RELATED"/>
    <property type="match status" value="1"/>
</dbReference>
<comment type="caution">
    <text evidence="5">The sequence shown here is derived from an EMBL/GenBank/DDBJ whole genome shotgun (WGS) entry which is preliminary data.</text>
</comment>
<dbReference type="CDD" id="cd22924">
    <property type="entry name" value="HFD_CHRAC1-like"/>
    <property type="match status" value="1"/>
</dbReference>
<dbReference type="Pfam" id="PF00808">
    <property type="entry name" value="CBFD_NFYB_HMF"/>
    <property type="match status" value="1"/>
</dbReference>
<comment type="subcellular location">
    <subcellularLocation>
        <location evidence="1">Nucleus</location>
    </subcellularLocation>
</comment>
<dbReference type="InterPro" id="IPR009072">
    <property type="entry name" value="Histone-fold"/>
</dbReference>
<dbReference type="Proteomes" id="UP001642540">
    <property type="component" value="Unassembled WGS sequence"/>
</dbReference>
<feature type="compositionally biased region" description="Polar residues" evidence="3">
    <location>
        <begin position="9"/>
        <end position="33"/>
    </location>
</feature>